<evidence type="ECO:0000313" key="2">
    <source>
        <dbReference type="Proteomes" id="UP000222542"/>
    </source>
</evidence>
<sequence length="238" mass="27086">MPVSSYPVQVFRFASKLVLAAYGLSAGACDRRLYLRGGFPSIVGHMIYDGYKWARSRRAMSLLAVAQPSIEATSTDCDSTCPWIKALSRSRRRCATGLTLFLPAWGVAMDAKMKTPQRQLGGARDSWIKPGDKVMSPRCYKDLGLTFLSALYESTYGMRQDMTLYAMALRERHRRIPLLGRPSSSGSLTFHVCAFDHILCPLEGSCSILFHWIQRFRSLKACLQWNWEKRKKWSEELR</sequence>
<gene>
    <name evidence="1" type="ORF">T459_25450</name>
</gene>
<protein>
    <submittedName>
        <fullName evidence="1">Uncharacterized protein</fullName>
    </submittedName>
</protein>
<evidence type="ECO:0000313" key="1">
    <source>
        <dbReference type="EMBL" id="PHT70346.1"/>
    </source>
</evidence>
<accession>A0A2G2YKT0</accession>
<organism evidence="1 2">
    <name type="scientific">Capsicum annuum</name>
    <name type="common">Capsicum pepper</name>
    <dbReference type="NCBI Taxonomy" id="4072"/>
    <lineage>
        <taxon>Eukaryota</taxon>
        <taxon>Viridiplantae</taxon>
        <taxon>Streptophyta</taxon>
        <taxon>Embryophyta</taxon>
        <taxon>Tracheophyta</taxon>
        <taxon>Spermatophyta</taxon>
        <taxon>Magnoliopsida</taxon>
        <taxon>eudicotyledons</taxon>
        <taxon>Gunneridae</taxon>
        <taxon>Pentapetalae</taxon>
        <taxon>asterids</taxon>
        <taxon>lamiids</taxon>
        <taxon>Solanales</taxon>
        <taxon>Solanaceae</taxon>
        <taxon>Solanoideae</taxon>
        <taxon>Capsiceae</taxon>
        <taxon>Capsicum</taxon>
    </lineage>
</organism>
<dbReference type="EMBL" id="AYRZ02000010">
    <property type="protein sequence ID" value="PHT70346.1"/>
    <property type="molecule type" value="Genomic_DNA"/>
</dbReference>
<dbReference type="Proteomes" id="UP000222542">
    <property type="component" value="Unassembled WGS sequence"/>
</dbReference>
<reference evidence="1 2" key="2">
    <citation type="journal article" date="2017" name="Genome Biol.">
        <title>New reference genome sequences of hot pepper reveal the massive evolution of plant disease-resistance genes by retroduplication.</title>
        <authorList>
            <person name="Kim S."/>
            <person name="Park J."/>
            <person name="Yeom S.I."/>
            <person name="Kim Y.M."/>
            <person name="Seo E."/>
            <person name="Kim K.T."/>
            <person name="Kim M.S."/>
            <person name="Lee J.M."/>
            <person name="Cheong K."/>
            <person name="Shin H.S."/>
            <person name="Kim S.B."/>
            <person name="Han K."/>
            <person name="Lee J."/>
            <person name="Park M."/>
            <person name="Lee H.A."/>
            <person name="Lee H.Y."/>
            <person name="Lee Y."/>
            <person name="Oh S."/>
            <person name="Lee J.H."/>
            <person name="Choi E."/>
            <person name="Choi E."/>
            <person name="Lee S.E."/>
            <person name="Jeon J."/>
            <person name="Kim H."/>
            <person name="Choi G."/>
            <person name="Song H."/>
            <person name="Lee J."/>
            <person name="Lee S.C."/>
            <person name="Kwon J.K."/>
            <person name="Lee H.Y."/>
            <person name="Koo N."/>
            <person name="Hong Y."/>
            <person name="Kim R.W."/>
            <person name="Kang W.H."/>
            <person name="Huh J.H."/>
            <person name="Kang B.C."/>
            <person name="Yang T.J."/>
            <person name="Lee Y.H."/>
            <person name="Bennetzen J.L."/>
            <person name="Choi D."/>
        </authorList>
    </citation>
    <scope>NUCLEOTIDE SEQUENCE [LARGE SCALE GENOMIC DNA]</scope>
    <source>
        <strain evidence="2">cv. CM334</strain>
    </source>
</reference>
<name>A0A2G2YKT0_CAPAN</name>
<dbReference type="Gramene" id="PHT70346">
    <property type="protein sequence ID" value="PHT70346"/>
    <property type="gene ID" value="T459_25450"/>
</dbReference>
<reference evidence="1 2" key="1">
    <citation type="journal article" date="2014" name="Nat. Genet.">
        <title>Genome sequence of the hot pepper provides insights into the evolution of pungency in Capsicum species.</title>
        <authorList>
            <person name="Kim S."/>
            <person name="Park M."/>
            <person name="Yeom S.I."/>
            <person name="Kim Y.M."/>
            <person name="Lee J.M."/>
            <person name="Lee H.A."/>
            <person name="Seo E."/>
            <person name="Choi J."/>
            <person name="Cheong K."/>
            <person name="Kim K.T."/>
            <person name="Jung K."/>
            <person name="Lee G.W."/>
            <person name="Oh S.K."/>
            <person name="Bae C."/>
            <person name="Kim S.B."/>
            <person name="Lee H.Y."/>
            <person name="Kim S.Y."/>
            <person name="Kim M.S."/>
            <person name="Kang B.C."/>
            <person name="Jo Y.D."/>
            <person name="Yang H.B."/>
            <person name="Jeong H.J."/>
            <person name="Kang W.H."/>
            <person name="Kwon J.K."/>
            <person name="Shin C."/>
            <person name="Lim J.Y."/>
            <person name="Park J.H."/>
            <person name="Huh J.H."/>
            <person name="Kim J.S."/>
            <person name="Kim B.D."/>
            <person name="Cohen O."/>
            <person name="Paran I."/>
            <person name="Suh M.C."/>
            <person name="Lee S.B."/>
            <person name="Kim Y.K."/>
            <person name="Shin Y."/>
            <person name="Noh S.J."/>
            <person name="Park J."/>
            <person name="Seo Y.S."/>
            <person name="Kwon S.Y."/>
            <person name="Kim H.A."/>
            <person name="Park J.M."/>
            <person name="Kim H.J."/>
            <person name="Choi S.B."/>
            <person name="Bosland P.W."/>
            <person name="Reeves G."/>
            <person name="Jo S.H."/>
            <person name="Lee B.W."/>
            <person name="Cho H.T."/>
            <person name="Choi H.S."/>
            <person name="Lee M.S."/>
            <person name="Yu Y."/>
            <person name="Do Choi Y."/>
            <person name="Park B.S."/>
            <person name="van Deynze A."/>
            <person name="Ashrafi H."/>
            <person name="Hill T."/>
            <person name="Kim W.T."/>
            <person name="Pai H.S."/>
            <person name="Ahn H.K."/>
            <person name="Yeam I."/>
            <person name="Giovannoni J.J."/>
            <person name="Rose J.K."/>
            <person name="Sorensen I."/>
            <person name="Lee S.J."/>
            <person name="Kim R.W."/>
            <person name="Choi I.Y."/>
            <person name="Choi B.S."/>
            <person name="Lim J.S."/>
            <person name="Lee Y.H."/>
            <person name="Choi D."/>
        </authorList>
    </citation>
    <scope>NUCLEOTIDE SEQUENCE [LARGE SCALE GENOMIC DNA]</scope>
    <source>
        <strain evidence="2">cv. CM334</strain>
    </source>
</reference>
<keyword evidence="2" id="KW-1185">Reference proteome</keyword>
<comment type="caution">
    <text evidence="1">The sequence shown here is derived from an EMBL/GenBank/DDBJ whole genome shotgun (WGS) entry which is preliminary data.</text>
</comment>
<dbReference type="AlphaFoldDB" id="A0A2G2YKT0"/>
<proteinExistence type="predicted"/>